<evidence type="ECO:0000256" key="1">
    <source>
        <dbReference type="SAM" id="MobiDB-lite"/>
    </source>
</evidence>
<protein>
    <submittedName>
        <fullName evidence="2">Uncharacterized protein</fullName>
    </submittedName>
</protein>
<proteinExistence type="predicted"/>
<keyword evidence="3" id="KW-1185">Reference proteome</keyword>
<evidence type="ECO:0000313" key="3">
    <source>
        <dbReference type="Proteomes" id="UP000604273"/>
    </source>
</evidence>
<name>A0A8H4WQE4_9HYPO</name>
<dbReference type="OrthoDB" id="4358694at2759"/>
<reference evidence="2" key="2">
    <citation type="submission" date="2020-05" db="EMBL/GenBank/DDBJ databases">
        <authorList>
            <person name="Kim H.-S."/>
            <person name="Proctor R.H."/>
            <person name="Brown D.W."/>
        </authorList>
    </citation>
    <scope>NUCLEOTIDE SEQUENCE</scope>
    <source>
        <strain evidence="2">NRRL 45417</strain>
    </source>
</reference>
<organism evidence="2 3">
    <name type="scientific">Fusarium gaditjirri</name>
    <dbReference type="NCBI Taxonomy" id="282569"/>
    <lineage>
        <taxon>Eukaryota</taxon>
        <taxon>Fungi</taxon>
        <taxon>Dikarya</taxon>
        <taxon>Ascomycota</taxon>
        <taxon>Pezizomycotina</taxon>
        <taxon>Sordariomycetes</taxon>
        <taxon>Hypocreomycetidae</taxon>
        <taxon>Hypocreales</taxon>
        <taxon>Nectriaceae</taxon>
        <taxon>Fusarium</taxon>
        <taxon>Fusarium nisikadoi species complex</taxon>
    </lineage>
</organism>
<evidence type="ECO:0000313" key="2">
    <source>
        <dbReference type="EMBL" id="KAF4946009.1"/>
    </source>
</evidence>
<dbReference type="EMBL" id="JABFAI010000342">
    <property type="protein sequence ID" value="KAF4946009.1"/>
    <property type="molecule type" value="Genomic_DNA"/>
</dbReference>
<feature type="region of interest" description="Disordered" evidence="1">
    <location>
        <begin position="18"/>
        <end position="40"/>
    </location>
</feature>
<reference evidence="2" key="1">
    <citation type="journal article" date="2020" name="BMC Genomics">
        <title>Correction to: Identification and distribution of gene clusters required for synthesis of sphingolipid metabolism inhibitors in diverse species of the filamentous fungus Fusarium.</title>
        <authorList>
            <person name="Kim H.S."/>
            <person name="Lohmar J.M."/>
            <person name="Busman M."/>
            <person name="Brown D.W."/>
            <person name="Naumann T.A."/>
            <person name="Divon H.H."/>
            <person name="Lysoe E."/>
            <person name="Uhlig S."/>
            <person name="Proctor R.H."/>
        </authorList>
    </citation>
    <scope>NUCLEOTIDE SEQUENCE</scope>
    <source>
        <strain evidence="2">NRRL 45417</strain>
    </source>
</reference>
<comment type="caution">
    <text evidence="2">The sequence shown here is derived from an EMBL/GenBank/DDBJ whole genome shotgun (WGS) entry which is preliminary data.</text>
</comment>
<gene>
    <name evidence="2" type="ORF">FGADI_11513</name>
</gene>
<sequence length="137" mass="15647">MNFVRNRLPAPEQDLLAKQAGQQGTTDAPYKPSRISELSKESPSWYKSAARRHIYFQLFPACVVWYATSGYEGSVMNSLQTVSYWDDFFDNPVGLDIIGWRYYLVYVAALIDEPAKSKGFSTHLPTTLEQENVDRKV</sequence>
<dbReference type="AlphaFoldDB" id="A0A8H4WQE4"/>
<dbReference type="Proteomes" id="UP000604273">
    <property type="component" value="Unassembled WGS sequence"/>
</dbReference>
<accession>A0A8H4WQE4</accession>